<gene>
    <name evidence="1" type="ORF">EPA86_06665</name>
</gene>
<dbReference type="Pfam" id="PF11993">
    <property type="entry name" value="VC2046"/>
    <property type="match status" value="1"/>
</dbReference>
<dbReference type="RefSeq" id="WP_140602652.1">
    <property type="nucleotide sequence ID" value="NZ_SAWY01000013.1"/>
</dbReference>
<keyword evidence="2" id="KW-1185">Reference proteome</keyword>
<proteinExistence type="predicted"/>
<dbReference type="OrthoDB" id="7061360at2"/>
<protein>
    <recommendedName>
        <fullName evidence="3">QueD like 2</fullName>
    </recommendedName>
</protein>
<evidence type="ECO:0008006" key="3">
    <source>
        <dbReference type="Google" id="ProtNLM"/>
    </source>
</evidence>
<comment type="caution">
    <text evidence="1">The sequence shown here is derived from an EMBL/GenBank/DDBJ whole genome shotgun (WGS) entry which is preliminary data.</text>
</comment>
<organism evidence="1 2">
    <name type="scientific">Litorilituus lipolyticus</name>
    <dbReference type="NCBI Taxonomy" id="2491017"/>
    <lineage>
        <taxon>Bacteria</taxon>
        <taxon>Pseudomonadati</taxon>
        <taxon>Pseudomonadota</taxon>
        <taxon>Gammaproteobacteria</taxon>
        <taxon>Alteromonadales</taxon>
        <taxon>Colwelliaceae</taxon>
        <taxon>Litorilituus</taxon>
    </lineage>
</organism>
<dbReference type="EMBL" id="SAWY01000013">
    <property type="protein sequence ID" value="TPH16416.1"/>
    <property type="molecule type" value="Genomic_DNA"/>
</dbReference>
<dbReference type="InterPro" id="IPR021879">
    <property type="entry name" value="VC2046_fam"/>
</dbReference>
<sequence length="200" mass="22379">MSEFNTSSNSQVEQKQAALKKQFLLHELQLGGQLGDSIHQARRADFSLMLSMLADDVREHSQFSLPQSDKNYNSTVSNESLRKLFSLPNERPLALRNMEEVAGFNQGQSAADEFVTIRLLNALKPNALAFRDDVKHVPTQVMSNTSIACQLRHEEQSAEAAQSSEQHKALYKPLSKPLSMQVNEWLKNIESSITKAPLVA</sequence>
<evidence type="ECO:0000313" key="2">
    <source>
        <dbReference type="Proteomes" id="UP000315303"/>
    </source>
</evidence>
<dbReference type="Proteomes" id="UP000315303">
    <property type="component" value="Unassembled WGS sequence"/>
</dbReference>
<name>A0A502KY67_9GAMM</name>
<reference evidence="1 2" key="1">
    <citation type="submission" date="2019-01" db="EMBL/GenBank/DDBJ databases">
        <title>Litorilituus lipolytica sp. nov., isolated from intertidal sand of the Yellow Sea in China.</title>
        <authorList>
            <person name="Liu A."/>
        </authorList>
    </citation>
    <scope>NUCLEOTIDE SEQUENCE [LARGE SCALE GENOMIC DNA]</scope>
    <source>
        <strain evidence="1 2">RZ04</strain>
    </source>
</reference>
<accession>A0A502KY67</accession>
<evidence type="ECO:0000313" key="1">
    <source>
        <dbReference type="EMBL" id="TPH16416.1"/>
    </source>
</evidence>
<dbReference type="AlphaFoldDB" id="A0A502KY67"/>